<organism evidence="7">
    <name type="scientific">Hanusia phi</name>
    <dbReference type="NCBI Taxonomy" id="3032"/>
    <lineage>
        <taxon>Eukaryota</taxon>
        <taxon>Cryptophyceae</taxon>
        <taxon>Pyrenomonadales</taxon>
        <taxon>Geminigeraceae</taxon>
        <taxon>Hanusia</taxon>
    </lineage>
</organism>
<dbReference type="AlphaFoldDB" id="A0A7S0EX80"/>
<dbReference type="GO" id="GO:0035082">
    <property type="term" value="P:axoneme assembly"/>
    <property type="evidence" value="ECO:0007669"/>
    <property type="project" value="TreeGrafter"/>
</dbReference>
<keyword evidence="4" id="KW-0206">Cytoskeleton</keyword>
<dbReference type="PANTHER" id="PTHR13159:SF0">
    <property type="entry name" value="RADIAL SPOKE HEAD 6 HOMOLOG A"/>
    <property type="match status" value="1"/>
</dbReference>
<comment type="subcellular location">
    <subcellularLocation>
        <location evidence="1">Cytoplasm</location>
        <location evidence="1">Cytoskeleton</location>
        <location evidence="1">Cilium axoneme</location>
    </subcellularLocation>
</comment>
<evidence type="ECO:0000256" key="2">
    <source>
        <dbReference type="ARBA" id="ARBA00022490"/>
    </source>
</evidence>
<proteinExistence type="predicted"/>
<feature type="coiled-coil region" evidence="6">
    <location>
        <begin position="473"/>
        <end position="503"/>
    </location>
</feature>
<keyword evidence="3" id="KW-0969">Cilium</keyword>
<keyword evidence="5" id="KW-0966">Cell projection</keyword>
<evidence type="ECO:0000256" key="5">
    <source>
        <dbReference type="ARBA" id="ARBA00023273"/>
    </source>
</evidence>
<reference evidence="7" key="1">
    <citation type="submission" date="2021-01" db="EMBL/GenBank/DDBJ databases">
        <authorList>
            <person name="Corre E."/>
            <person name="Pelletier E."/>
            <person name="Niang G."/>
            <person name="Scheremetjew M."/>
            <person name="Finn R."/>
            <person name="Kale V."/>
            <person name="Holt S."/>
            <person name="Cochrane G."/>
            <person name="Meng A."/>
            <person name="Brown T."/>
            <person name="Cohen L."/>
        </authorList>
    </citation>
    <scope>NUCLEOTIDE SEQUENCE</scope>
    <source>
        <strain evidence="7">CCMP325</strain>
    </source>
</reference>
<evidence type="ECO:0000256" key="3">
    <source>
        <dbReference type="ARBA" id="ARBA00023069"/>
    </source>
</evidence>
<accession>A0A7S0EX80</accession>
<evidence type="ECO:0000256" key="4">
    <source>
        <dbReference type="ARBA" id="ARBA00023212"/>
    </source>
</evidence>
<dbReference type="Pfam" id="PF04712">
    <property type="entry name" value="Radial_spoke"/>
    <property type="match status" value="2"/>
</dbReference>
<protein>
    <submittedName>
        <fullName evidence="7">Uncharacterized protein</fullName>
    </submittedName>
</protein>
<dbReference type="GO" id="GO:0001534">
    <property type="term" value="C:radial spoke"/>
    <property type="evidence" value="ECO:0007669"/>
    <property type="project" value="InterPro"/>
</dbReference>
<gene>
    <name evidence="7" type="ORF">HPHI1048_LOCUS17654</name>
</gene>
<evidence type="ECO:0000256" key="6">
    <source>
        <dbReference type="SAM" id="Coils"/>
    </source>
</evidence>
<keyword evidence="2" id="KW-0963">Cytoplasm</keyword>
<evidence type="ECO:0000256" key="1">
    <source>
        <dbReference type="ARBA" id="ARBA00004430"/>
    </source>
</evidence>
<dbReference type="PANTHER" id="PTHR13159">
    <property type="entry name" value="RADIAL SPOKEHEAD-RELATED"/>
    <property type="match status" value="1"/>
</dbReference>
<keyword evidence="6" id="KW-0175">Coiled coil</keyword>
<dbReference type="InterPro" id="IPR006802">
    <property type="entry name" value="Radial_spoke"/>
</dbReference>
<sequence length="504" mass="56465">MATEKMVEEAVGALGGGEESVIEHLAQVLAVAALEHVDDPTGKFMELSRSVLESTLRWKGETTALGRELSDVRKSRDLFTTTKSSVDFSSGILKDNTYERVTDTYIPDVSAEGQLLQWTGICIGEIETQKVMLSMRRLAAEHPELKMVRFFGKILGTRGDYYVCEGEMTCPDELAPRGLKPNDPRKRSIEKAIHHNKLKYFVCSYPGAMWTALPNVTLEQLQAVGAIKKLFSGDLKAPCESYPPFPGKTEAEYLRAKIAWIGINTILSPAGFYKEVPADLEANPPQPDNIIQHEGSWVPMEDEAQARSIASWAKHYPPLPDDDNFPEDFGPDEEGNWPAIDPEPYSIRAIDPAVEEDKWFSRSCAVQCKKFAPIALYSVEFPGAVIVSKGARFAALYVGWGNSESFRLHTPKYADGLIMPPVTSDVIYKVKEEPVKTTDDNGNVVEQPVEVPPPYPQEGWKHFNDEQRDLKDKFQYEWELENKQREEKMLEKQDAEAAEAAEAD</sequence>
<name>A0A7S0EX80_9CRYP</name>
<dbReference type="EMBL" id="HBEO01026213">
    <property type="protein sequence ID" value="CAD8497406.1"/>
    <property type="molecule type" value="Transcribed_RNA"/>
</dbReference>
<evidence type="ECO:0000313" key="7">
    <source>
        <dbReference type="EMBL" id="CAD8497406.1"/>
    </source>
</evidence>
<dbReference type="GO" id="GO:0060294">
    <property type="term" value="P:cilium movement involved in cell motility"/>
    <property type="evidence" value="ECO:0007669"/>
    <property type="project" value="InterPro"/>
</dbReference>